<dbReference type="EMBL" id="JXLN01001270">
    <property type="protein sequence ID" value="KPM02230.1"/>
    <property type="molecule type" value="Genomic_DNA"/>
</dbReference>
<evidence type="ECO:0000313" key="1">
    <source>
        <dbReference type="EMBL" id="KPM02230.1"/>
    </source>
</evidence>
<dbReference type="AlphaFoldDB" id="A0A131ZVU1"/>
<reference evidence="1 2" key="1">
    <citation type="journal article" date="2015" name="Parasit. Vectors">
        <title>Draft genome of the scabies mite.</title>
        <authorList>
            <person name="Rider S.D.Jr."/>
            <person name="Morgan M.S."/>
            <person name="Arlian L.G."/>
        </authorList>
    </citation>
    <scope>NUCLEOTIDE SEQUENCE [LARGE SCALE GENOMIC DNA]</scope>
    <source>
        <strain evidence="1">Arlian Lab</strain>
    </source>
</reference>
<evidence type="ECO:0000313" key="2">
    <source>
        <dbReference type="Proteomes" id="UP000616769"/>
    </source>
</evidence>
<dbReference type="OrthoDB" id="6497286at2759"/>
<organism evidence="1 2">
    <name type="scientific">Sarcoptes scabiei</name>
    <name type="common">Itch mite</name>
    <name type="synonym">Acarus scabiei</name>
    <dbReference type="NCBI Taxonomy" id="52283"/>
    <lineage>
        <taxon>Eukaryota</taxon>
        <taxon>Metazoa</taxon>
        <taxon>Ecdysozoa</taxon>
        <taxon>Arthropoda</taxon>
        <taxon>Chelicerata</taxon>
        <taxon>Arachnida</taxon>
        <taxon>Acari</taxon>
        <taxon>Acariformes</taxon>
        <taxon>Sarcoptiformes</taxon>
        <taxon>Astigmata</taxon>
        <taxon>Psoroptidia</taxon>
        <taxon>Sarcoptoidea</taxon>
        <taxon>Sarcoptidae</taxon>
        <taxon>Sarcoptinae</taxon>
        <taxon>Sarcoptes</taxon>
    </lineage>
</organism>
<name>A0A131ZVU1_SARSC</name>
<proteinExistence type="predicted"/>
<protein>
    <submittedName>
        <fullName evidence="1">Uncharacterized protein</fullName>
    </submittedName>
</protein>
<comment type="caution">
    <text evidence="1">The sequence shown here is derived from an EMBL/GenBank/DDBJ whole genome shotgun (WGS) entry which is preliminary data.</text>
</comment>
<gene>
    <name evidence="1" type="ORF">QR98_0006390</name>
</gene>
<sequence length="162" mass="18438">MKHKRAQSIMIVPTLWFIVIWFLGGFWTRSMSMTDANRFDKAIANTKPSDNESTKQSIFLSNKLKIEQKQSSELSMKQESKTKDFFNVNHSIEDDEQIVDIFNIENNNDSQDDRGGGGDIGGIQIDSLWATDNGDGIINGIEENRNDPNKRLYSYGIVLIPF</sequence>
<accession>A0A131ZVU1</accession>
<dbReference type="Proteomes" id="UP000616769">
    <property type="component" value="Unassembled WGS sequence"/>
</dbReference>
<dbReference type="VEuPathDB" id="VectorBase:SSCA006523"/>